<organism evidence="1 2">
    <name type="scientific">Taenia crassiceps</name>
    <dbReference type="NCBI Taxonomy" id="6207"/>
    <lineage>
        <taxon>Eukaryota</taxon>
        <taxon>Metazoa</taxon>
        <taxon>Spiralia</taxon>
        <taxon>Lophotrochozoa</taxon>
        <taxon>Platyhelminthes</taxon>
        <taxon>Cestoda</taxon>
        <taxon>Eucestoda</taxon>
        <taxon>Cyclophyllidea</taxon>
        <taxon>Taeniidae</taxon>
        <taxon>Taenia</taxon>
    </lineage>
</organism>
<dbReference type="EMBL" id="JAKROA010000013">
    <property type="protein sequence ID" value="KAL5104345.1"/>
    <property type="molecule type" value="Genomic_DNA"/>
</dbReference>
<accession>A0ABR4Q410</accession>
<evidence type="ECO:0000313" key="1">
    <source>
        <dbReference type="EMBL" id="KAL5104345.1"/>
    </source>
</evidence>
<evidence type="ECO:0000313" key="2">
    <source>
        <dbReference type="Proteomes" id="UP001651158"/>
    </source>
</evidence>
<gene>
    <name evidence="1" type="ORF">TcWFU_008748</name>
</gene>
<reference evidence="1 2" key="1">
    <citation type="journal article" date="2022" name="Front. Cell. Infect. Microbiol.">
        <title>The Genomes of Two Strains of Taenia crassiceps the Animal Model for the Study of Human Cysticercosis.</title>
        <authorList>
            <person name="Bobes R.J."/>
            <person name="Estrada K."/>
            <person name="Rios-Valencia D.G."/>
            <person name="Calderon-Gallegos A."/>
            <person name="de la Torre P."/>
            <person name="Carrero J.C."/>
            <person name="Sanchez-Flores A."/>
            <person name="Laclette J.P."/>
        </authorList>
    </citation>
    <scope>NUCLEOTIDE SEQUENCE [LARGE SCALE GENOMIC DNA]</scope>
    <source>
        <strain evidence="1">WFUcys</strain>
    </source>
</reference>
<comment type="caution">
    <text evidence="1">The sequence shown here is derived from an EMBL/GenBank/DDBJ whole genome shotgun (WGS) entry which is preliminary data.</text>
</comment>
<proteinExistence type="predicted"/>
<dbReference type="Proteomes" id="UP001651158">
    <property type="component" value="Unassembled WGS sequence"/>
</dbReference>
<protein>
    <submittedName>
        <fullName evidence="1">Uncharacterized protein</fullName>
    </submittedName>
</protein>
<keyword evidence="2" id="KW-1185">Reference proteome</keyword>
<name>A0ABR4Q410_9CEST</name>
<sequence>MVSSVPLASLRCGSVVGLGYLVEQRTVGWLLEVAGSGIRVMRATLLIYPRLVSLFWALSGLHGDAARLAEVLRGPWAFMLAKNAVRALPDLIYIINGLKSLWRWKRLVYEATNTDQGLFA</sequence>